<evidence type="ECO:0000313" key="2">
    <source>
        <dbReference type="Proteomes" id="UP000492821"/>
    </source>
</evidence>
<name>A0A7E4VMQ6_PANRE</name>
<feature type="transmembrane region" description="Helical" evidence="1">
    <location>
        <begin position="142"/>
        <end position="167"/>
    </location>
</feature>
<keyword evidence="1" id="KW-1133">Transmembrane helix</keyword>
<dbReference type="InterPro" id="IPR022559">
    <property type="entry name" value="SUP-1-like"/>
</dbReference>
<reference evidence="3" key="2">
    <citation type="submission" date="2020-10" db="UniProtKB">
        <authorList>
            <consortium name="WormBaseParasite"/>
        </authorList>
    </citation>
    <scope>IDENTIFICATION</scope>
</reference>
<keyword evidence="1" id="KW-0812">Transmembrane</keyword>
<dbReference type="Proteomes" id="UP000492821">
    <property type="component" value="Unassembled WGS sequence"/>
</dbReference>
<keyword evidence="1" id="KW-0472">Membrane</keyword>
<evidence type="ECO:0000256" key="1">
    <source>
        <dbReference type="SAM" id="Phobius"/>
    </source>
</evidence>
<protein>
    <submittedName>
        <fullName evidence="3">Uncharacterized protein</fullName>
    </submittedName>
</protein>
<dbReference type="WBParaSite" id="Pan_g22430.t1">
    <property type="protein sequence ID" value="Pan_g22430.t1"/>
    <property type="gene ID" value="Pan_g22430"/>
</dbReference>
<dbReference type="PANTHER" id="PTHR34149:SF2">
    <property type="entry name" value="PROTEIN CBG11905"/>
    <property type="match status" value="1"/>
</dbReference>
<organism evidence="2 3">
    <name type="scientific">Panagrellus redivivus</name>
    <name type="common">Microworm</name>
    <dbReference type="NCBI Taxonomy" id="6233"/>
    <lineage>
        <taxon>Eukaryota</taxon>
        <taxon>Metazoa</taxon>
        <taxon>Ecdysozoa</taxon>
        <taxon>Nematoda</taxon>
        <taxon>Chromadorea</taxon>
        <taxon>Rhabditida</taxon>
        <taxon>Tylenchina</taxon>
        <taxon>Panagrolaimomorpha</taxon>
        <taxon>Panagrolaimoidea</taxon>
        <taxon>Panagrolaimidae</taxon>
        <taxon>Panagrellus</taxon>
    </lineage>
</organism>
<accession>A0A7E4VMQ6</accession>
<dbReference type="AlphaFoldDB" id="A0A7E4VMQ6"/>
<proteinExistence type="predicted"/>
<dbReference type="PANTHER" id="PTHR34149">
    <property type="entry name" value="PROTEIN CBG11905-RELATED"/>
    <property type="match status" value="1"/>
</dbReference>
<dbReference type="Pfam" id="PF10853">
    <property type="entry name" value="DUF2650"/>
    <property type="match status" value="1"/>
</dbReference>
<reference evidence="2" key="1">
    <citation type="journal article" date="2013" name="Genetics">
        <title>The draft genome and transcriptome of Panagrellus redivivus are shaped by the harsh demands of a free-living lifestyle.</title>
        <authorList>
            <person name="Srinivasan J."/>
            <person name="Dillman A.R."/>
            <person name="Macchietto M.G."/>
            <person name="Heikkinen L."/>
            <person name="Lakso M."/>
            <person name="Fracchia K.M."/>
            <person name="Antoshechkin I."/>
            <person name="Mortazavi A."/>
            <person name="Wong G."/>
            <person name="Sternberg P.W."/>
        </authorList>
    </citation>
    <scope>NUCLEOTIDE SEQUENCE [LARGE SCALE GENOMIC DNA]</scope>
    <source>
        <strain evidence="2">MT8872</strain>
    </source>
</reference>
<evidence type="ECO:0000313" key="3">
    <source>
        <dbReference type="WBParaSite" id="Pan_g22430.t1"/>
    </source>
</evidence>
<sequence>MQLLMPCFVCGGRRCAPPPRCLGLIVWGFSTAKFVGYDGRRPECVWQSDVPKVRHLGTDCANTATSNKLSTMLWQLILTSAATLVAGAEIQDEVKKATTIESGSKYCPAPGIGTACPSSGFAWQYKCCGDLLTDCCFHLQNWALILLIIVGIILIASFVLSLIRFLCCRR</sequence>
<keyword evidence="2" id="KW-1185">Reference proteome</keyword>